<keyword evidence="2" id="KW-1185">Reference proteome</keyword>
<dbReference type="Proteomes" id="UP001597459">
    <property type="component" value="Unassembled WGS sequence"/>
</dbReference>
<sequence>MESFKDFLKFIKHLRTHYSDINLNNLQESKNGQETVLSIIKEFANYDYDHDNKFFVTDIDGILFATETVELEKINRLPDLYSAIQYLNDAYQKRKENKSQANTLQLPDKLFSKPKETLDISRVNIMSFLLETYKLNSEKELWECKEEKQREIIYDIYRNFTGFMPLKEDAKGIFFTFPQEQDMRLRYSQYPNFQHKDLFSHIRDIRSVKRNTEQLIRETTVDRITQIKKLTKDQAKKRGYEQDETQEL</sequence>
<evidence type="ECO:0000313" key="2">
    <source>
        <dbReference type="Proteomes" id="UP001597459"/>
    </source>
</evidence>
<dbReference type="RefSeq" id="WP_378253229.1">
    <property type="nucleotide sequence ID" value="NZ_JBHSJV010000001.1"/>
</dbReference>
<name>A0ABW5N7V6_9FLAO</name>
<comment type="caution">
    <text evidence="1">The sequence shown here is derived from an EMBL/GenBank/DDBJ whole genome shotgun (WGS) entry which is preliminary data.</text>
</comment>
<protein>
    <submittedName>
        <fullName evidence="1">Uncharacterized protein</fullName>
    </submittedName>
</protein>
<proteinExistence type="predicted"/>
<reference evidence="2" key="1">
    <citation type="journal article" date="2019" name="Int. J. Syst. Evol. Microbiol.">
        <title>The Global Catalogue of Microorganisms (GCM) 10K type strain sequencing project: providing services to taxonomists for standard genome sequencing and annotation.</title>
        <authorList>
            <consortium name="The Broad Institute Genomics Platform"/>
            <consortium name="The Broad Institute Genome Sequencing Center for Infectious Disease"/>
            <person name="Wu L."/>
            <person name="Ma J."/>
        </authorList>
    </citation>
    <scope>NUCLEOTIDE SEQUENCE [LARGE SCALE GENOMIC DNA]</scope>
    <source>
        <strain evidence="2">KCTC 42423</strain>
    </source>
</reference>
<dbReference type="EMBL" id="JBHULX010000013">
    <property type="protein sequence ID" value="MFD2591034.1"/>
    <property type="molecule type" value="Genomic_DNA"/>
</dbReference>
<accession>A0ABW5N7V6</accession>
<organism evidence="1 2">
    <name type="scientific">Aquimarina hainanensis</name>
    <dbReference type="NCBI Taxonomy" id="1578017"/>
    <lineage>
        <taxon>Bacteria</taxon>
        <taxon>Pseudomonadati</taxon>
        <taxon>Bacteroidota</taxon>
        <taxon>Flavobacteriia</taxon>
        <taxon>Flavobacteriales</taxon>
        <taxon>Flavobacteriaceae</taxon>
        <taxon>Aquimarina</taxon>
    </lineage>
</organism>
<evidence type="ECO:0000313" key="1">
    <source>
        <dbReference type="EMBL" id="MFD2591034.1"/>
    </source>
</evidence>
<gene>
    <name evidence="1" type="ORF">ACFSTE_09340</name>
</gene>